<evidence type="ECO:0000313" key="2">
    <source>
        <dbReference type="Proteomes" id="UP000758652"/>
    </source>
</evidence>
<protein>
    <submittedName>
        <fullName evidence="1">Aminoglycoside 6-adenylyltransferase</fullName>
    </submittedName>
</protein>
<dbReference type="Gene3D" id="3.30.460.10">
    <property type="entry name" value="Beta Polymerase, domain 2"/>
    <property type="match status" value="1"/>
</dbReference>
<keyword evidence="2" id="KW-1185">Reference proteome</keyword>
<dbReference type="InterPro" id="IPR043519">
    <property type="entry name" value="NT_sf"/>
</dbReference>
<dbReference type="RefSeq" id="WP_226394094.1">
    <property type="nucleotide sequence ID" value="NZ_JADCKL010000001.1"/>
</dbReference>
<name>A0ABR9RH04_9FIRM</name>
<dbReference type="InterPro" id="IPR007530">
    <property type="entry name" value="Aminoglycoside_adenylylTfrase"/>
</dbReference>
<accession>A0ABR9RH04</accession>
<dbReference type="EMBL" id="JADCKL010000001">
    <property type="protein sequence ID" value="MBE5062090.1"/>
    <property type="molecule type" value="Genomic_DNA"/>
</dbReference>
<organism evidence="1 2">
    <name type="scientific">Claveliimonas monacensis</name>
    <dbReference type="NCBI Taxonomy" id="2779351"/>
    <lineage>
        <taxon>Bacteria</taxon>
        <taxon>Bacillati</taxon>
        <taxon>Bacillota</taxon>
        <taxon>Clostridia</taxon>
        <taxon>Lachnospirales</taxon>
        <taxon>Lachnospiraceae</taxon>
        <taxon>Claveliimonas</taxon>
    </lineage>
</organism>
<proteinExistence type="predicted"/>
<reference evidence="1 2" key="1">
    <citation type="submission" date="2020-10" db="EMBL/GenBank/DDBJ databases">
        <title>ChiBAC.</title>
        <authorList>
            <person name="Zenner C."/>
            <person name="Hitch T.C.A."/>
            <person name="Clavel T."/>
        </authorList>
    </citation>
    <scope>NUCLEOTIDE SEQUENCE [LARGE SCALE GENOMIC DNA]</scope>
    <source>
        <strain evidence="1 2">DSM 108991</strain>
    </source>
</reference>
<dbReference type="Proteomes" id="UP000758652">
    <property type="component" value="Unassembled WGS sequence"/>
</dbReference>
<dbReference type="SUPFAM" id="SSF81301">
    <property type="entry name" value="Nucleotidyltransferase"/>
    <property type="match status" value="1"/>
</dbReference>
<gene>
    <name evidence="1" type="ORF">INF30_02225</name>
</gene>
<dbReference type="Pfam" id="PF04439">
    <property type="entry name" value="Adenyl_transf"/>
    <property type="match status" value="1"/>
</dbReference>
<comment type="caution">
    <text evidence="1">The sequence shown here is derived from an EMBL/GenBank/DDBJ whole genome shotgun (WGS) entry which is preliminary data.</text>
</comment>
<evidence type="ECO:0000313" key="1">
    <source>
        <dbReference type="EMBL" id="MBE5062090.1"/>
    </source>
</evidence>
<sequence>MRTEKEMFHIIINTARSDDRVLAAYLKGSRANPNAPRDIYQDFDIMYVVKETESFRADLSWMDPFGKVILKQEQDDVFGYGDRLCAAPPYA</sequence>